<dbReference type="Gene3D" id="1.10.10.10">
    <property type="entry name" value="Winged helix-like DNA-binding domain superfamily/Winged helix DNA-binding domain"/>
    <property type="match status" value="1"/>
</dbReference>
<reference evidence="6" key="1">
    <citation type="submission" date="2019-01" db="EMBL/GenBank/DDBJ databases">
        <title>Cytophagaceae bacterium strain CAR-16.</title>
        <authorList>
            <person name="Chen W.-M."/>
        </authorList>
    </citation>
    <scope>NUCLEOTIDE SEQUENCE [LARGE SCALE GENOMIC DNA]</scope>
    <source>
        <strain evidence="6">WWJ-16</strain>
    </source>
</reference>
<dbReference type="SMART" id="SM00862">
    <property type="entry name" value="Trans_reg_C"/>
    <property type="match status" value="1"/>
</dbReference>
<dbReference type="Proteomes" id="UP000289857">
    <property type="component" value="Unassembled WGS sequence"/>
</dbReference>
<name>A0A4V1N236_9FLAO</name>
<keyword evidence="3" id="KW-0472">Membrane</keyword>
<keyword evidence="3" id="KW-1133">Transmembrane helix</keyword>
<proteinExistence type="predicted"/>
<dbReference type="CDD" id="cd00383">
    <property type="entry name" value="trans_reg_C"/>
    <property type="match status" value="1"/>
</dbReference>
<comment type="caution">
    <text evidence="5">The sequence shown here is derived from an EMBL/GenBank/DDBJ whole genome shotgun (WGS) entry which is preliminary data.</text>
</comment>
<dbReference type="InterPro" id="IPR001867">
    <property type="entry name" value="OmpR/PhoB-type_DNA-bd"/>
</dbReference>
<dbReference type="InterPro" id="IPR016032">
    <property type="entry name" value="Sig_transdc_resp-reg_C-effctor"/>
</dbReference>
<dbReference type="GO" id="GO:0003677">
    <property type="term" value="F:DNA binding"/>
    <property type="evidence" value="ECO:0007669"/>
    <property type="project" value="UniProtKB-UniRule"/>
</dbReference>
<dbReference type="OrthoDB" id="7556122at2"/>
<keyword evidence="1 2" id="KW-0238">DNA-binding</keyword>
<evidence type="ECO:0000256" key="2">
    <source>
        <dbReference type="PROSITE-ProRule" id="PRU01091"/>
    </source>
</evidence>
<keyword evidence="3" id="KW-0812">Transmembrane</keyword>
<evidence type="ECO:0000313" key="5">
    <source>
        <dbReference type="EMBL" id="RXR20351.1"/>
    </source>
</evidence>
<evidence type="ECO:0000259" key="4">
    <source>
        <dbReference type="PROSITE" id="PS51755"/>
    </source>
</evidence>
<dbReference type="GO" id="GO:0006355">
    <property type="term" value="P:regulation of DNA-templated transcription"/>
    <property type="evidence" value="ECO:0007669"/>
    <property type="project" value="InterPro"/>
</dbReference>
<evidence type="ECO:0000256" key="3">
    <source>
        <dbReference type="SAM" id="Phobius"/>
    </source>
</evidence>
<evidence type="ECO:0000313" key="6">
    <source>
        <dbReference type="Proteomes" id="UP000289857"/>
    </source>
</evidence>
<dbReference type="SUPFAM" id="SSF46894">
    <property type="entry name" value="C-terminal effector domain of the bipartite response regulators"/>
    <property type="match status" value="1"/>
</dbReference>
<keyword evidence="6" id="KW-1185">Reference proteome</keyword>
<dbReference type="GO" id="GO:0000160">
    <property type="term" value="P:phosphorelay signal transduction system"/>
    <property type="evidence" value="ECO:0007669"/>
    <property type="project" value="InterPro"/>
</dbReference>
<organism evidence="5 6">
    <name type="scientific">Flavobacterium stagni</name>
    <dbReference type="NCBI Taxonomy" id="2506421"/>
    <lineage>
        <taxon>Bacteria</taxon>
        <taxon>Pseudomonadati</taxon>
        <taxon>Bacteroidota</taxon>
        <taxon>Flavobacteriia</taxon>
        <taxon>Flavobacteriales</taxon>
        <taxon>Flavobacteriaceae</taxon>
        <taxon>Flavobacterium</taxon>
    </lineage>
</organism>
<gene>
    <name evidence="5" type="ORF">EQG61_12655</name>
</gene>
<feature type="transmembrane region" description="Helical" evidence="3">
    <location>
        <begin position="160"/>
        <end position="178"/>
    </location>
</feature>
<dbReference type="EMBL" id="SBKN01000009">
    <property type="protein sequence ID" value="RXR20351.1"/>
    <property type="molecule type" value="Genomic_DNA"/>
</dbReference>
<accession>A0A4V1N236</accession>
<feature type="DNA-binding region" description="OmpR/PhoB-type" evidence="2">
    <location>
        <begin position="193"/>
        <end position="290"/>
    </location>
</feature>
<feature type="domain" description="OmpR/PhoB-type" evidence="4">
    <location>
        <begin position="193"/>
        <end position="290"/>
    </location>
</feature>
<evidence type="ECO:0000256" key="1">
    <source>
        <dbReference type="ARBA" id="ARBA00023125"/>
    </source>
</evidence>
<dbReference type="AlphaFoldDB" id="A0A4V1N236"/>
<protein>
    <submittedName>
        <fullName evidence="5">Response regulator transcription factor</fullName>
    </submittedName>
</protein>
<dbReference type="InterPro" id="IPR036388">
    <property type="entry name" value="WH-like_DNA-bd_sf"/>
</dbReference>
<dbReference type="PROSITE" id="PS51755">
    <property type="entry name" value="OMPR_PHOB"/>
    <property type="match status" value="1"/>
</dbReference>
<dbReference type="Pfam" id="PF00486">
    <property type="entry name" value="Trans_reg_C"/>
    <property type="match status" value="1"/>
</dbReference>
<sequence length="292" mass="33600">MLALFTITKRTVLFLLFVSCLCICLAFVPQEDTSFEKAKREVLLRRMGHELLLLSGDSISRVAPIQTIHENEYQIQFENQLTFTSDSLVALAQRLLNKDPHFTECIIKVYRCDSNTIVYSFAISKKNKNDLITCLGRKQPKACYTINVQFKPENKAYSSFIIWGSIGFFISLVLLIMIRKRHHQKQVVPNSNSNSYTLGLFEFKVPEQQLLFQESIIELTGTETRLLRLFATAPNKTIARSVLQKEIWEDEGVIVSRSLDMFISKLRKKLENDPATNIVVVRSKGYRLEIPQ</sequence>